<name>A0A8S1H2A4_9PELO</name>
<gene>
    <name evidence="2" type="ORF">CAUJ_LOCUS5584</name>
</gene>
<evidence type="ECO:0000313" key="2">
    <source>
        <dbReference type="EMBL" id="CAD6189665.1"/>
    </source>
</evidence>
<dbReference type="AlphaFoldDB" id="A0A8S1H2A4"/>
<feature type="region of interest" description="Disordered" evidence="1">
    <location>
        <begin position="152"/>
        <end position="192"/>
    </location>
</feature>
<organism evidence="2 3">
    <name type="scientific">Caenorhabditis auriculariae</name>
    <dbReference type="NCBI Taxonomy" id="2777116"/>
    <lineage>
        <taxon>Eukaryota</taxon>
        <taxon>Metazoa</taxon>
        <taxon>Ecdysozoa</taxon>
        <taxon>Nematoda</taxon>
        <taxon>Chromadorea</taxon>
        <taxon>Rhabditida</taxon>
        <taxon>Rhabditina</taxon>
        <taxon>Rhabditomorpha</taxon>
        <taxon>Rhabditoidea</taxon>
        <taxon>Rhabditidae</taxon>
        <taxon>Peloderinae</taxon>
        <taxon>Caenorhabditis</taxon>
    </lineage>
</organism>
<feature type="region of interest" description="Disordered" evidence="1">
    <location>
        <begin position="41"/>
        <end position="74"/>
    </location>
</feature>
<dbReference type="Proteomes" id="UP000835052">
    <property type="component" value="Unassembled WGS sequence"/>
</dbReference>
<proteinExistence type="predicted"/>
<evidence type="ECO:0000256" key="1">
    <source>
        <dbReference type="SAM" id="MobiDB-lite"/>
    </source>
</evidence>
<protein>
    <submittedName>
        <fullName evidence="2">Uncharacterized protein</fullName>
    </submittedName>
</protein>
<sequence>MAAERLQKGRKKAAERPQKGCKMAAKRQLIPGYLPGDYYYPDDPSTIGKPPVRKIRPPIPDGKENERPGKYMGGFNLNRRPGYFQGTWISEPFNDRTQNYNSHVNRHGTHHNLDRPLPQALNPQIRNPQATPPMPPPNWHGMNPQAGSHGWNQNSHFGNTNRGPPTPNNQARPALGQINQGGGGWNQPFRGK</sequence>
<reference evidence="2" key="1">
    <citation type="submission" date="2020-10" db="EMBL/GenBank/DDBJ databases">
        <authorList>
            <person name="Kikuchi T."/>
        </authorList>
    </citation>
    <scope>NUCLEOTIDE SEQUENCE</scope>
    <source>
        <strain evidence="2">NKZ352</strain>
    </source>
</reference>
<dbReference type="EMBL" id="CAJGYM010000011">
    <property type="protein sequence ID" value="CAD6189665.1"/>
    <property type="molecule type" value="Genomic_DNA"/>
</dbReference>
<comment type="caution">
    <text evidence="2">The sequence shown here is derived from an EMBL/GenBank/DDBJ whole genome shotgun (WGS) entry which is preliminary data.</text>
</comment>
<feature type="region of interest" description="Disordered" evidence="1">
    <location>
        <begin position="1"/>
        <end position="23"/>
    </location>
</feature>
<keyword evidence="3" id="KW-1185">Reference proteome</keyword>
<evidence type="ECO:0000313" key="3">
    <source>
        <dbReference type="Proteomes" id="UP000835052"/>
    </source>
</evidence>
<accession>A0A8S1H2A4</accession>